<feature type="compositionally biased region" description="Low complexity" evidence="1">
    <location>
        <begin position="126"/>
        <end position="135"/>
    </location>
</feature>
<dbReference type="GO" id="GO:0006487">
    <property type="term" value="P:protein N-linked glycosylation"/>
    <property type="evidence" value="ECO:0007669"/>
    <property type="project" value="TreeGrafter"/>
</dbReference>
<feature type="transmembrane region" description="Helical" evidence="2">
    <location>
        <begin position="218"/>
        <end position="239"/>
    </location>
</feature>
<sequence length="385" mass="41666">MPQELDEELLVTLFVMYMIPDVLRVAASLVGVEGLTMIAFEALDNSTAETGEMWSIAVTMEEDAKKALESAQNDLKAADAIIIARAQPASPSSSRQTTSEGHRSLSYLTFPAATQFFTPRHYQPVATSSTAPTSPKKSRSSPNLSQLLRRPGASDSGGGLAMDNDSDDELDAPVSFQPKQAVRHRNASHSARAPPARLPTARIHPSSRTDAPPRALDFIYGASEALAVIPAFLGTIYLGTQALSVRPNLYPTTLDYVVAALWAILTGYQCLCLASGLLTRWRAYYSPLPTLVRLLGLQSICWPATHATLVIVGGGKRPVVCWALIGSTTCVSRAIQLWVVSNLEPGQSQRRWDWGLVGVKCGLPAAILYFVTAWASLLQREWLGC</sequence>
<feature type="transmembrane region" description="Helical" evidence="2">
    <location>
        <begin position="352"/>
        <end position="375"/>
    </location>
</feature>
<dbReference type="InParanoid" id="J0CY46"/>
<accession>J0CY46</accession>
<evidence type="ECO:0000313" key="4">
    <source>
        <dbReference type="Proteomes" id="UP000006514"/>
    </source>
</evidence>
<dbReference type="GO" id="GO:0005789">
    <property type="term" value="C:endoplasmic reticulum membrane"/>
    <property type="evidence" value="ECO:0007669"/>
    <property type="project" value="InterPro"/>
</dbReference>
<name>J0CY46_AURST</name>
<evidence type="ECO:0000256" key="2">
    <source>
        <dbReference type="SAM" id="Phobius"/>
    </source>
</evidence>
<dbReference type="PANTHER" id="PTHR28147:SF1">
    <property type="entry name" value="N-GLYCOSYLATION PROTEIN EOS1"/>
    <property type="match status" value="1"/>
</dbReference>
<dbReference type="PANTHER" id="PTHR28147">
    <property type="entry name" value="N-GLYCOSYLATION PROTEIN EOS1"/>
    <property type="match status" value="1"/>
</dbReference>
<keyword evidence="2" id="KW-0812">Transmembrane</keyword>
<keyword evidence="2" id="KW-0472">Membrane</keyword>
<dbReference type="EMBL" id="JH687869">
    <property type="protein sequence ID" value="EJD36146.1"/>
    <property type="molecule type" value="Genomic_DNA"/>
</dbReference>
<dbReference type="Pfam" id="PF12326">
    <property type="entry name" value="EOS1"/>
    <property type="match status" value="1"/>
</dbReference>
<dbReference type="AlphaFoldDB" id="J0CY46"/>
<dbReference type="OrthoDB" id="2139606at2759"/>
<evidence type="ECO:0000313" key="3">
    <source>
        <dbReference type="EMBL" id="EJD36146.1"/>
    </source>
</evidence>
<feature type="compositionally biased region" description="Low complexity" evidence="1">
    <location>
        <begin position="191"/>
        <end position="202"/>
    </location>
</feature>
<keyword evidence="2" id="KW-1133">Transmembrane helix</keyword>
<proteinExistence type="predicted"/>
<evidence type="ECO:0000256" key="1">
    <source>
        <dbReference type="SAM" id="MobiDB-lite"/>
    </source>
</evidence>
<dbReference type="eggNOG" id="KOG2288">
    <property type="taxonomic scope" value="Eukaryota"/>
</dbReference>
<gene>
    <name evidence="3" type="ORF">AURDEDRAFT_174752</name>
</gene>
<dbReference type="GO" id="GO:0034599">
    <property type="term" value="P:cellular response to oxidative stress"/>
    <property type="evidence" value="ECO:0007669"/>
    <property type="project" value="InterPro"/>
</dbReference>
<reference evidence="4" key="1">
    <citation type="journal article" date="2012" name="Science">
        <title>The Paleozoic origin of enzymatic lignin decomposition reconstructed from 31 fungal genomes.</title>
        <authorList>
            <person name="Floudas D."/>
            <person name="Binder M."/>
            <person name="Riley R."/>
            <person name="Barry K."/>
            <person name="Blanchette R.A."/>
            <person name="Henrissat B."/>
            <person name="Martinez A.T."/>
            <person name="Otillar R."/>
            <person name="Spatafora J.W."/>
            <person name="Yadav J.S."/>
            <person name="Aerts A."/>
            <person name="Benoit I."/>
            <person name="Boyd A."/>
            <person name="Carlson A."/>
            <person name="Copeland A."/>
            <person name="Coutinho P.M."/>
            <person name="de Vries R.P."/>
            <person name="Ferreira P."/>
            <person name="Findley K."/>
            <person name="Foster B."/>
            <person name="Gaskell J."/>
            <person name="Glotzer D."/>
            <person name="Gorecki P."/>
            <person name="Heitman J."/>
            <person name="Hesse C."/>
            <person name="Hori C."/>
            <person name="Igarashi K."/>
            <person name="Jurgens J.A."/>
            <person name="Kallen N."/>
            <person name="Kersten P."/>
            <person name="Kohler A."/>
            <person name="Kuees U."/>
            <person name="Kumar T.K.A."/>
            <person name="Kuo A."/>
            <person name="LaButti K."/>
            <person name="Larrondo L.F."/>
            <person name="Lindquist E."/>
            <person name="Ling A."/>
            <person name="Lombard V."/>
            <person name="Lucas S."/>
            <person name="Lundell T."/>
            <person name="Martin R."/>
            <person name="McLaughlin D.J."/>
            <person name="Morgenstern I."/>
            <person name="Morin E."/>
            <person name="Murat C."/>
            <person name="Nagy L.G."/>
            <person name="Nolan M."/>
            <person name="Ohm R.A."/>
            <person name="Patyshakuliyeva A."/>
            <person name="Rokas A."/>
            <person name="Ruiz-Duenas F.J."/>
            <person name="Sabat G."/>
            <person name="Salamov A."/>
            <person name="Samejima M."/>
            <person name="Schmutz J."/>
            <person name="Slot J.C."/>
            <person name="St John F."/>
            <person name="Stenlid J."/>
            <person name="Sun H."/>
            <person name="Sun S."/>
            <person name="Syed K."/>
            <person name="Tsang A."/>
            <person name="Wiebenga A."/>
            <person name="Young D."/>
            <person name="Pisabarro A."/>
            <person name="Eastwood D.C."/>
            <person name="Martin F."/>
            <person name="Cullen D."/>
            <person name="Grigoriev I.V."/>
            <person name="Hibbett D.S."/>
        </authorList>
    </citation>
    <scope>NUCLEOTIDE SEQUENCE [LARGE SCALE GENOMIC DNA]</scope>
    <source>
        <strain evidence="4">TFB10046</strain>
    </source>
</reference>
<organism evidence="3 4">
    <name type="scientific">Auricularia subglabra (strain TFB-10046 / SS5)</name>
    <name type="common">White-rot fungus</name>
    <name type="synonym">Auricularia delicata (strain TFB10046)</name>
    <dbReference type="NCBI Taxonomy" id="717982"/>
    <lineage>
        <taxon>Eukaryota</taxon>
        <taxon>Fungi</taxon>
        <taxon>Dikarya</taxon>
        <taxon>Basidiomycota</taxon>
        <taxon>Agaricomycotina</taxon>
        <taxon>Agaricomycetes</taxon>
        <taxon>Auriculariales</taxon>
        <taxon>Auriculariaceae</taxon>
        <taxon>Auricularia</taxon>
    </lineage>
</organism>
<feature type="region of interest" description="Disordered" evidence="1">
    <location>
        <begin position="124"/>
        <end position="210"/>
    </location>
</feature>
<dbReference type="Proteomes" id="UP000006514">
    <property type="component" value="Unassembled WGS sequence"/>
</dbReference>
<dbReference type="KEGG" id="adl:AURDEDRAFT_174752"/>
<keyword evidence="4" id="KW-1185">Reference proteome</keyword>
<protein>
    <submittedName>
        <fullName evidence="3">Uncharacterized protein</fullName>
    </submittedName>
</protein>
<dbReference type="InterPro" id="IPR021100">
    <property type="entry name" value="N-glycosylation_EOS1"/>
</dbReference>
<feature type="transmembrane region" description="Helical" evidence="2">
    <location>
        <begin position="259"/>
        <end position="279"/>
    </location>
</feature>